<evidence type="ECO:0000313" key="4">
    <source>
        <dbReference type="EMBL" id="OAP85572.1"/>
    </source>
</evidence>
<evidence type="ECO:0000256" key="2">
    <source>
        <dbReference type="SAM" id="MobiDB-lite"/>
    </source>
</evidence>
<dbReference type="CDD" id="cd11332">
    <property type="entry name" value="AmyAc_OligoGlu_TS"/>
    <property type="match status" value="1"/>
</dbReference>
<dbReference type="Gene3D" id="3.90.400.10">
    <property type="entry name" value="Oligo-1,6-glucosidase, Domain 2"/>
    <property type="match status" value="1"/>
</dbReference>
<gene>
    <name evidence="4" type="ORF">A4H34_08205</name>
</gene>
<accession>A0A179B1K2</accession>
<evidence type="ECO:0000259" key="3">
    <source>
        <dbReference type="SMART" id="SM00642"/>
    </source>
</evidence>
<evidence type="ECO:0000256" key="1">
    <source>
        <dbReference type="ARBA" id="ARBA00008061"/>
    </source>
</evidence>
<dbReference type="InterPro" id="IPR017853">
    <property type="entry name" value="GH"/>
</dbReference>
<dbReference type="InterPro" id="IPR006047">
    <property type="entry name" value="GH13_cat_dom"/>
</dbReference>
<dbReference type="PANTHER" id="PTHR10357">
    <property type="entry name" value="ALPHA-AMYLASE FAMILY MEMBER"/>
    <property type="match status" value="1"/>
</dbReference>
<dbReference type="SUPFAM" id="SSF51445">
    <property type="entry name" value="(Trans)glycosidases"/>
    <property type="match status" value="1"/>
</dbReference>
<protein>
    <submittedName>
        <fullName evidence="4">Amylase</fullName>
    </submittedName>
</protein>
<feature type="compositionally biased region" description="Basic and acidic residues" evidence="2">
    <location>
        <begin position="525"/>
        <end position="541"/>
    </location>
</feature>
<organism evidence="4 5">
    <name type="scientific">Peptidiphaga gingivicola</name>
    <dbReference type="NCBI Taxonomy" id="2741497"/>
    <lineage>
        <taxon>Bacteria</taxon>
        <taxon>Bacillati</taxon>
        <taxon>Actinomycetota</taxon>
        <taxon>Actinomycetes</taxon>
        <taxon>Actinomycetales</taxon>
        <taxon>Actinomycetaceae</taxon>
        <taxon>Peptidiphaga</taxon>
    </lineage>
</organism>
<feature type="compositionally biased region" description="Basic and acidic residues" evidence="2">
    <location>
        <begin position="552"/>
        <end position="563"/>
    </location>
</feature>
<dbReference type="Gene3D" id="3.20.20.80">
    <property type="entry name" value="Glycosidases"/>
    <property type="match status" value="1"/>
</dbReference>
<feature type="domain" description="Glycosyl hydrolase family 13 catalytic" evidence="3">
    <location>
        <begin position="20"/>
        <end position="427"/>
    </location>
</feature>
<dbReference type="STRING" id="1823756.A4H34_08205"/>
<proteinExistence type="inferred from homology"/>
<dbReference type="SMART" id="SM00642">
    <property type="entry name" value="Aamy"/>
    <property type="match status" value="1"/>
</dbReference>
<dbReference type="PANTHER" id="PTHR10357:SF179">
    <property type="entry name" value="NEUTRAL AND BASIC AMINO ACID TRANSPORT PROTEIN RBAT"/>
    <property type="match status" value="1"/>
</dbReference>
<dbReference type="GO" id="GO:0004556">
    <property type="term" value="F:alpha-amylase activity"/>
    <property type="evidence" value="ECO:0007669"/>
    <property type="project" value="TreeGrafter"/>
</dbReference>
<evidence type="ECO:0000313" key="5">
    <source>
        <dbReference type="Proteomes" id="UP000078368"/>
    </source>
</evidence>
<dbReference type="Proteomes" id="UP000078368">
    <property type="component" value="Unassembled WGS sequence"/>
</dbReference>
<sequence length="622" mass="69282">MLLHTPTAPGLWWRDAVIYQIYPRSFASSGGPIGDIPGAISRLDHLARLGVDAVWLSPFYRSPQRDAGYDVEDYRDIDPVFGTMDDVDALIARAHSLGLRIIFDIVPNHTSDRHVWFRQALEAGPGSPERERYWFRPAPNNWRSVFGGGAWTRVCDREDAPGSPWESDASWYLHLFDSSQPDLNWSNPEVQAEFRDILRFWLRRGVDGFRVDVAHGLVKDPALPNWGRTAAIVEGEKTKERNEAAPMWNLDGVHDIYRQWRKVLDEFGPDRMLVAEAWVSPASAIAKYVRADEMSQSFNFEFLASAWTADRMRTVIADSLRNMDAVGATATWVLSNHDVIRATARLGLPDAGNYPKGIKEGDPLPDEVGHRRALAAHALMSALPGSAYIWQGEELNLPEHMALPDELREDPAYFRTKGEETGRDGCRVPLPWEADSPAFGFSPDGKSWLPQPPEWKEYAVDRESADPRSPLNLFRRMYALRRELRLGCGGLVDVTDDLAADSRGLAFLNTPAASLNTPAPTEGGDAAHKEPRNDRRERGLEGHAGLEGGVDLEGHAGLEEGRNRVSGGVDEASREPRSEVLVITAFDEPVRIPEGWRPILCSTDEALDGSVPADATAWFERA</sequence>
<comment type="caution">
    <text evidence="4">The sequence shown here is derived from an EMBL/GenBank/DDBJ whole genome shotgun (WGS) entry which is preliminary data.</text>
</comment>
<dbReference type="AlphaFoldDB" id="A0A179B1K2"/>
<name>A0A179B1K2_9ACTO</name>
<reference evidence="4 5" key="1">
    <citation type="submission" date="2016-04" db="EMBL/GenBank/DDBJ databases">
        <title>Peptidophaga gingivicola gen. nov., sp. nov., isolated from human subgingival plaque.</title>
        <authorList>
            <person name="Beall C.J."/>
            <person name="Mokrzan E.M."/>
            <person name="Griffen A.L."/>
            <person name="Leys E.J."/>
        </authorList>
    </citation>
    <scope>NUCLEOTIDE SEQUENCE [LARGE SCALE GENOMIC DNA]</scope>
    <source>
        <strain evidence="4 5">BA112</strain>
    </source>
</reference>
<dbReference type="GO" id="GO:0009313">
    <property type="term" value="P:oligosaccharide catabolic process"/>
    <property type="evidence" value="ECO:0007669"/>
    <property type="project" value="TreeGrafter"/>
</dbReference>
<comment type="similarity">
    <text evidence="1">Belongs to the glycosyl hydrolase 13 family.</text>
</comment>
<dbReference type="EMBL" id="LVZK01000002">
    <property type="protein sequence ID" value="OAP85572.1"/>
    <property type="molecule type" value="Genomic_DNA"/>
</dbReference>
<keyword evidence="5" id="KW-1185">Reference proteome</keyword>
<dbReference type="OrthoDB" id="9043248at2"/>
<feature type="region of interest" description="Disordered" evidence="2">
    <location>
        <begin position="511"/>
        <end position="576"/>
    </location>
</feature>
<dbReference type="Pfam" id="PF00128">
    <property type="entry name" value="Alpha-amylase"/>
    <property type="match status" value="1"/>
</dbReference>
<dbReference type="InterPro" id="IPR045857">
    <property type="entry name" value="O16G_dom_2"/>
</dbReference>
<dbReference type="RefSeq" id="WP_064231778.1">
    <property type="nucleotide sequence ID" value="NZ_LVZK01000002.1"/>
</dbReference>